<accession>A0A660E1S1</accession>
<dbReference type="Pfam" id="PF00480">
    <property type="entry name" value="ROK"/>
    <property type="match status" value="1"/>
</dbReference>
<keyword evidence="3" id="KW-1185">Reference proteome</keyword>
<dbReference type="Proteomes" id="UP000289996">
    <property type="component" value="Unassembled WGS sequence"/>
</dbReference>
<dbReference type="AlphaFoldDB" id="A0A660E1S1"/>
<dbReference type="CDD" id="cd24152">
    <property type="entry name" value="ASKHA_NBD_ROK-like"/>
    <property type="match status" value="1"/>
</dbReference>
<dbReference type="InterPro" id="IPR043129">
    <property type="entry name" value="ATPase_NBD"/>
</dbReference>
<dbReference type="SUPFAM" id="SSF53067">
    <property type="entry name" value="Actin-like ATPase domain"/>
    <property type="match status" value="1"/>
</dbReference>
<dbReference type="PANTHER" id="PTHR18964">
    <property type="entry name" value="ROK (REPRESSOR, ORF, KINASE) FAMILY"/>
    <property type="match status" value="1"/>
</dbReference>
<name>A0A660E1S1_9LACO</name>
<evidence type="ECO:0000313" key="2">
    <source>
        <dbReference type="EMBL" id="VDG29678.1"/>
    </source>
</evidence>
<organism evidence="2 3">
    <name type="scientific">Lactiplantibacillus mudanjiangensis</name>
    <dbReference type="NCBI Taxonomy" id="1296538"/>
    <lineage>
        <taxon>Bacteria</taxon>
        <taxon>Bacillati</taxon>
        <taxon>Bacillota</taxon>
        <taxon>Bacilli</taxon>
        <taxon>Lactobacillales</taxon>
        <taxon>Lactobacillaceae</taxon>
        <taxon>Lactiplantibacillus</taxon>
    </lineage>
</organism>
<dbReference type="Gene3D" id="3.30.420.40">
    <property type="match status" value="2"/>
</dbReference>
<dbReference type="EMBL" id="UYIG01000152">
    <property type="protein sequence ID" value="VDG29678.1"/>
    <property type="molecule type" value="Genomic_DNA"/>
</dbReference>
<evidence type="ECO:0000256" key="1">
    <source>
        <dbReference type="ARBA" id="ARBA00006479"/>
    </source>
</evidence>
<dbReference type="RefSeq" id="WP_225426045.1">
    <property type="nucleotide sequence ID" value="NZ_UYIG01000152.1"/>
</dbReference>
<gene>
    <name evidence="2" type="ORF">MUDAN_MDHGFNIF_01215</name>
</gene>
<dbReference type="InterPro" id="IPR000600">
    <property type="entry name" value="ROK"/>
</dbReference>
<evidence type="ECO:0000313" key="3">
    <source>
        <dbReference type="Proteomes" id="UP000289996"/>
    </source>
</evidence>
<protein>
    <submittedName>
        <fullName evidence="2">Uncharacterized protein</fullName>
    </submittedName>
</protein>
<reference evidence="2 3" key="1">
    <citation type="submission" date="2018-11" db="EMBL/GenBank/DDBJ databases">
        <authorList>
            <person name="Wuyts S."/>
        </authorList>
    </citation>
    <scope>NUCLEOTIDE SEQUENCE [LARGE SCALE GENOMIC DNA]</scope>
    <source>
        <strain evidence="2">Lactobacillus mudanjiangensis AMBF249</strain>
    </source>
</reference>
<comment type="similarity">
    <text evidence="1">Belongs to the ROK (NagC/XylR) family.</text>
</comment>
<dbReference type="PANTHER" id="PTHR18964:SF170">
    <property type="entry name" value="SUGAR KINASE"/>
    <property type="match status" value="1"/>
</dbReference>
<proteinExistence type="inferred from homology"/>
<sequence length="301" mass="31847">MRKYLVFDIGGTDLKYAIINQAGTLIVVGKTPTIKTSLPAFIQSLQTIIDQYATAINGIAVSVPGKVQHPEETIQFGGMLPFLNGVKLADYLKTTVPIVVENDGKAATLAELWRGDLKAVNNGMVLVLGTAVGGGLVINHQLVRGSHDQAGELSFMSAGSTFAPTDMYGAKGSAVGMINAIASALGLPDQNDGPAVFQALTTGQATALAIFNSYCQQIAGLIQNVQTVVDVDRFVIGGGIAAQPLVAATINQAFDQLRADSPMIEHTLTRPEIVTSRYHGQANLFGALYQLLLTTEERQYA</sequence>